<dbReference type="CDD" id="cd00761">
    <property type="entry name" value="Glyco_tranf_GTA_type"/>
    <property type="match status" value="1"/>
</dbReference>
<evidence type="ECO:0000256" key="6">
    <source>
        <dbReference type="ARBA" id="ARBA00022989"/>
    </source>
</evidence>
<organism evidence="9 10">
    <name type="scientific">Durio zibethinus</name>
    <name type="common">Durian</name>
    <dbReference type="NCBI Taxonomy" id="66656"/>
    <lineage>
        <taxon>Eukaryota</taxon>
        <taxon>Viridiplantae</taxon>
        <taxon>Streptophyta</taxon>
        <taxon>Embryophyta</taxon>
        <taxon>Tracheophyta</taxon>
        <taxon>Spermatophyta</taxon>
        <taxon>Magnoliopsida</taxon>
        <taxon>eudicotyledons</taxon>
        <taxon>Gunneridae</taxon>
        <taxon>Pentapetalae</taxon>
        <taxon>rosids</taxon>
        <taxon>malvids</taxon>
        <taxon>Malvales</taxon>
        <taxon>Malvaceae</taxon>
        <taxon>Helicteroideae</taxon>
        <taxon>Durio</taxon>
    </lineage>
</organism>
<keyword evidence="9" id="KW-1185">Reference proteome</keyword>
<evidence type="ECO:0000256" key="2">
    <source>
        <dbReference type="ARBA" id="ARBA00007647"/>
    </source>
</evidence>
<dbReference type="Pfam" id="PF01697">
    <property type="entry name" value="Glyco_transf_92"/>
    <property type="match status" value="1"/>
</dbReference>
<keyword evidence="3 8" id="KW-0328">Glycosyltransferase</keyword>
<comment type="similarity">
    <text evidence="2 8">Belongs to the glycosyltransferase 92 family.</text>
</comment>
<keyword evidence="7 8" id="KW-0472">Membrane</keyword>
<keyword evidence="5 8" id="KW-0812">Transmembrane</keyword>
<dbReference type="RefSeq" id="XP_022774309.1">
    <property type="nucleotide sequence ID" value="XM_022918574.1"/>
</dbReference>
<gene>
    <name evidence="10" type="primary">LOC111316585</name>
</gene>
<evidence type="ECO:0000313" key="9">
    <source>
        <dbReference type="Proteomes" id="UP000515121"/>
    </source>
</evidence>
<sequence length="573" mass="65263">MRDRRRHDVVSWSMFFWFTTVVFSFVLFTGFSFSTFHLLFGETFHPVLALTRRISTVNAAVSNETRVPPVLSIRETVLLPDQVILFLKYPPSARLFTKDELVCIYLSAHDNPTKPRFKQPPARVDTEKLGEQIVRCPSCPRGMIVTVGSKSNGVLPPGPTHQWDSLAYEALIDNDNTTVVFVRGLNLRPERVSNASRYECVYGWDFTRLELLLRSEVLSIAQEIVRCKTPLSVLNNQRKVNSSVKASVRIKGNGILPSVARLGHLADSGHDPGPTRKPHEICICTMARNQARFLKEWVMYHAQIGIQRWYIYDNNSEDDTDSVIESLMDANYNISRHIWPWIKTQEGGFAHCALRARDSCDWVGFIDVDEFFHLPTGLMLHDVIRNLSSITTSFDTESGNIPIGEMRVSCHSFGPSGLKHVPQRGVMVGYTCRMAAPERHKSIVRPEALNSTLINVVHHFHLRDGFRFVDVDKTMMVVNHYKYQVWEVFKEKFYRRVATYVADWQDEQNVGSKDRAPGLGTRAVEPVDWSSRFCEVTDTGLRDRVLQNFANPGTSFLPWQNANDLQATGPSLE</sequence>
<reference evidence="10" key="1">
    <citation type="submission" date="2025-08" db="UniProtKB">
        <authorList>
            <consortium name="RefSeq"/>
        </authorList>
    </citation>
    <scope>IDENTIFICATION</scope>
    <source>
        <tissue evidence="10">Fruit stalk</tissue>
    </source>
</reference>
<evidence type="ECO:0000256" key="7">
    <source>
        <dbReference type="ARBA" id="ARBA00023136"/>
    </source>
</evidence>
<keyword evidence="6 8" id="KW-1133">Transmembrane helix</keyword>
<dbReference type="KEGG" id="dzi:111316585"/>
<dbReference type="GO" id="GO:0005737">
    <property type="term" value="C:cytoplasm"/>
    <property type="evidence" value="ECO:0007669"/>
    <property type="project" value="TreeGrafter"/>
</dbReference>
<evidence type="ECO:0000256" key="8">
    <source>
        <dbReference type="RuleBase" id="RU366017"/>
    </source>
</evidence>
<accession>A0A6P6BB40</accession>
<dbReference type="InterPro" id="IPR029044">
    <property type="entry name" value="Nucleotide-diphossugar_trans"/>
</dbReference>
<evidence type="ECO:0000256" key="1">
    <source>
        <dbReference type="ARBA" id="ARBA00004167"/>
    </source>
</evidence>
<dbReference type="PANTHER" id="PTHR21461:SF55">
    <property type="entry name" value="GLYCOSYLTRANSFERASE FAMILY 92 PROTEIN"/>
    <property type="match status" value="1"/>
</dbReference>
<name>A0A6P6BB40_DURZI</name>
<dbReference type="OrthoDB" id="2526284at2759"/>
<dbReference type="AlphaFoldDB" id="A0A6P6BB40"/>
<dbReference type="PANTHER" id="PTHR21461">
    <property type="entry name" value="GLYCOSYLTRANSFERASE FAMILY 92 PROTEIN"/>
    <property type="match status" value="1"/>
</dbReference>
<evidence type="ECO:0000313" key="10">
    <source>
        <dbReference type="RefSeq" id="XP_022774309.1"/>
    </source>
</evidence>
<dbReference type="GeneID" id="111316585"/>
<protein>
    <recommendedName>
        <fullName evidence="8">Glycosyltransferase family 92 protein</fullName>
        <ecNumber evidence="8">2.4.1.-</ecNumber>
    </recommendedName>
</protein>
<dbReference type="EC" id="2.4.1.-" evidence="8"/>
<evidence type="ECO:0000256" key="5">
    <source>
        <dbReference type="ARBA" id="ARBA00022692"/>
    </source>
</evidence>
<evidence type="ECO:0000256" key="3">
    <source>
        <dbReference type="ARBA" id="ARBA00022676"/>
    </source>
</evidence>
<comment type="subcellular location">
    <subcellularLocation>
        <location evidence="1">Membrane</location>
        <topology evidence="1">Single-pass membrane protein</topology>
    </subcellularLocation>
</comment>
<keyword evidence="4 8" id="KW-0808">Transferase</keyword>
<dbReference type="GO" id="GO:0016020">
    <property type="term" value="C:membrane"/>
    <property type="evidence" value="ECO:0007669"/>
    <property type="project" value="UniProtKB-SubCell"/>
</dbReference>
<dbReference type="Proteomes" id="UP000515121">
    <property type="component" value="Unplaced"/>
</dbReference>
<dbReference type="InterPro" id="IPR008166">
    <property type="entry name" value="Glyco_transf_92"/>
</dbReference>
<feature type="transmembrane region" description="Helical" evidence="8">
    <location>
        <begin position="12"/>
        <end position="40"/>
    </location>
</feature>
<evidence type="ECO:0000256" key="4">
    <source>
        <dbReference type="ARBA" id="ARBA00022679"/>
    </source>
</evidence>
<proteinExistence type="inferred from homology"/>
<dbReference type="GO" id="GO:0016757">
    <property type="term" value="F:glycosyltransferase activity"/>
    <property type="evidence" value="ECO:0007669"/>
    <property type="project" value="UniProtKB-UniRule"/>
</dbReference>
<dbReference type="SUPFAM" id="SSF53448">
    <property type="entry name" value="Nucleotide-diphospho-sugar transferases"/>
    <property type="match status" value="1"/>
</dbReference>